<comment type="caution">
    <text evidence="2">The sequence shown here is derived from an EMBL/GenBank/DDBJ whole genome shotgun (WGS) entry which is preliminary data.</text>
</comment>
<feature type="chain" id="PRO_5046226022" description="Thioredoxin domain-containing protein" evidence="1">
    <location>
        <begin position="18"/>
        <end position="530"/>
    </location>
</feature>
<reference evidence="2 3" key="1">
    <citation type="submission" date="2024-04" db="EMBL/GenBank/DDBJ databases">
        <title>Tritrichomonas musculus Genome.</title>
        <authorList>
            <person name="Alves-Ferreira E."/>
            <person name="Grigg M."/>
            <person name="Lorenzi H."/>
            <person name="Galac M."/>
        </authorList>
    </citation>
    <scope>NUCLEOTIDE SEQUENCE [LARGE SCALE GENOMIC DNA]</scope>
    <source>
        <strain evidence="2 3">EAF2021</strain>
    </source>
</reference>
<protein>
    <recommendedName>
        <fullName evidence="4">Thioredoxin domain-containing protein</fullName>
    </recommendedName>
</protein>
<dbReference type="Proteomes" id="UP001470230">
    <property type="component" value="Unassembled WGS sequence"/>
</dbReference>
<keyword evidence="1" id="KW-0732">Signal</keyword>
<feature type="signal peptide" evidence="1">
    <location>
        <begin position="1"/>
        <end position="17"/>
    </location>
</feature>
<name>A0ABR2JU63_9EUKA</name>
<evidence type="ECO:0000313" key="3">
    <source>
        <dbReference type="Proteomes" id="UP001470230"/>
    </source>
</evidence>
<evidence type="ECO:0000256" key="1">
    <source>
        <dbReference type="SAM" id="SignalP"/>
    </source>
</evidence>
<evidence type="ECO:0008006" key="4">
    <source>
        <dbReference type="Google" id="ProtNLM"/>
    </source>
</evidence>
<organism evidence="2 3">
    <name type="scientific">Tritrichomonas musculus</name>
    <dbReference type="NCBI Taxonomy" id="1915356"/>
    <lineage>
        <taxon>Eukaryota</taxon>
        <taxon>Metamonada</taxon>
        <taxon>Parabasalia</taxon>
        <taxon>Tritrichomonadida</taxon>
        <taxon>Tritrichomonadidae</taxon>
        <taxon>Tritrichomonas</taxon>
    </lineage>
</organism>
<gene>
    <name evidence="2" type="ORF">M9Y10_044954</name>
</gene>
<proteinExistence type="predicted"/>
<sequence>MLFIIFLLFFRLKKPIGEVPYLPKLENETQLDLFVNSQGPSMIIFLPENKTYSLNFAEFAISEYKDKINFALASSELSKSRSFSNHHATFIGYISGKPVYYNGNSRTSFLEPTAFNIISYCKYLSGGRTKRLASPEEIRKIIEGHEIAIIGVDRAPKPKNFPKNEIFYQTLSALFRHFNINVSAGVYVYRPADRQLIRVNNNNYKVYTKTYLTDISYILNNNISHLTDKKYIAGYFMTNNNESLANKENQILNQFARNGKYKDKFYFSTIPKNKDDLICKVGRFCHFNSPSFIIIETQFLVNDLDKESEFSKNARRWIVSDPNKVHDSEHLSELINSILENEKKSPTLVSEEIIDNSNASYSIPIQMKANYNNFDQIIEANRNKENDCFIVFLKEDLSDYLKIVFTIKKAQEFLNNQKVKFLFFDVSKNDLPELIYSFQKKNKYIEFPFIARFPAKEKETLDNIEFYQSSFDFGEIMNWVSIHSSSQFKLPEFNETAITDEIIKEIPRKKKNITFSSKKQVPSKEQNSEL</sequence>
<dbReference type="EMBL" id="JAPFFF010000009">
    <property type="protein sequence ID" value="KAK8882312.1"/>
    <property type="molecule type" value="Genomic_DNA"/>
</dbReference>
<evidence type="ECO:0000313" key="2">
    <source>
        <dbReference type="EMBL" id="KAK8882312.1"/>
    </source>
</evidence>
<accession>A0ABR2JU63</accession>
<keyword evidence="3" id="KW-1185">Reference proteome</keyword>